<name>A0ABT9VQK0_9BACI</name>
<organism evidence="3 4">
    <name type="scientific">Aeribacillus alveayuensis</name>
    <dbReference type="NCBI Taxonomy" id="279215"/>
    <lineage>
        <taxon>Bacteria</taxon>
        <taxon>Bacillati</taxon>
        <taxon>Bacillota</taxon>
        <taxon>Bacilli</taxon>
        <taxon>Bacillales</taxon>
        <taxon>Bacillaceae</taxon>
        <taxon>Aeribacillus</taxon>
    </lineage>
</organism>
<dbReference type="Gene3D" id="1.10.10.2840">
    <property type="entry name" value="PucR C-terminal helix-turn-helix domain"/>
    <property type="match status" value="1"/>
</dbReference>
<comment type="caution">
    <text evidence="3">The sequence shown here is derived from an EMBL/GenBank/DDBJ whole genome shotgun (WGS) entry which is preliminary data.</text>
</comment>
<evidence type="ECO:0000256" key="1">
    <source>
        <dbReference type="ARBA" id="ARBA00006754"/>
    </source>
</evidence>
<proteinExistence type="inferred from homology"/>
<dbReference type="EMBL" id="JAUSTR010000012">
    <property type="protein sequence ID" value="MDQ0163246.1"/>
    <property type="molecule type" value="Genomic_DNA"/>
</dbReference>
<keyword evidence="4" id="KW-1185">Reference proteome</keyword>
<feature type="domain" description="GAF" evidence="2">
    <location>
        <begin position="129"/>
        <end position="289"/>
    </location>
</feature>
<dbReference type="InterPro" id="IPR041522">
    <property type="entry name" value="CdaR_GGDEF"/>
</dbReference>
<evidence type="ECO:0000313" key="3">
    <source>
        <dbReference type="EMBL" id="MDQ0163246.1"/>
    </source>
</evidence>
<dbReference type="Gene3D" id="3.30.450.40">
    <property type="match status" value="2"/>
</dbReference>
<dbReference type="RefSeq" id="WP_419152395.1">
    <property type="nucleotide sequence ID" value="NZ_JAUSTR010000012.1"/>
</dbReference>
<dbReference type="InterPro" id="IPR042070">
    <property type="entry name" value="PucR_C-HTH_sf"/>
</dbReference>
<dbReference type="SUPFAM" id="SSF55781">
    <property type="entry name" value="GAF domain-like"/>
    <property type="match status" value="1"/>
</dbReference>
<dbReference type="Pfam" id="PF13556">
    <property type="entry name" value="HTH_30"/>
    <property type="match status" value="1"/>
</dbReference>
<dbReference type="Proteomes" id="UP001225646">
    <property type="component" value="Unassembled WGS sequence"/>
</dbReference>
<protein>
    <submittedName>
        <fullName evidence="3">Sugar diacid utilization regulator</fullName>
    </submittedName>
</protein>
<reference evidence="3 4" key="1">
    <citation type="submission" date="2023-07" db="EMBL/GenBank/DDBJ databases">
        <title>Genomic Encyclopedia of Type Strains, Phase IV (KMG-IV): sequencing the most valuable type-strain genomes for metagenomic binning, comparative biology and taxonomic classification.</title>
        <authorList>
            <person name="Goeker M."/>
        </authorList>
    </citation>
    <scope>NUCLEOTIDE SEQUENCE [LARGE SCALE GENOMIC DNA]</scope>
    <source>
        <strain evidence="3 4">DSM 19092</strain>
    </source>
</reference>
<gene>
    <name evidence="3" type="ORF">J2S06_002325</name>
</gene>
<dbReference type="InterPro" id="IPR029016">
    <property type="entry name" value="GAF-like_dom_sf"/>
</dbReference>
<accession>A0ABT9VQK0</accession>
<dbReference type="InterPro" id="IPR025736">
    <property type="entry name" value="PucR_C-HTH_dom"/>
</dbReference>
<dbReference type="Pfam" id="PF13185">
    <property type="entry name" value="GAF_2"/>
    <property type="match status" value="1"/>
</dbReference>
<comment type="similarity">
    <text evidence="1">Belongs to the CdaR family.</text>
</comment>
<dbReference type="SMART" id="SM00065">
    <property type="entry name" value="GAF"/>
    <property type="match status" value="1"/>
</dbReference>
<dbReference type="PANTHER" id="PTHR33744:SF1">
    <property type="entry name" value="DNA-BINDING TRANSCRIPTIONAL ACTIVATOR ADER"/>
    <property type="match status" value="1"/>
</dbReference>
<dbReference type="PANTHER" id="PTHR33744">
    <property type="entry name" value="CARBOHYDRATE DIACID REGULATOR"/>
    <property type="match status" value="1"/>
</dbReference>
<evidence type="ECO:0000313" key="4">
    <source>
        <dbReference type="Proteomes" id="UP001225646"/>
    </source>
</evidence>
<dbReference type="InterPro" id="IPR051448">
    <property type="entry name" value="CdaR-like_regulators"/>
</dbReference>
<dbReference type="Pfam" id="PF17853">
    <property type="entry name" value="GGDEF_2"/>
    <property type="match status" value="1"/>
</dbReference>
<evidence type="ECO:0000259" key="2">
    <source>
        <dbReference type="SMART" id="SM00065"/>
    </source>
</evidence>
<dbReference type="InterPro" id="IPR003018">
    <property type="entry name" value="GAF"/>
</dbReference>
<sequence>MKINDELKELSYLWKQRGVSIWQYRDGETFLLAEWTEIPQPPLLSQQLQVCFEKGTEFTQKEGFCIFIYEQWGIAFYGKEVIDVEEFKRSIPHIKLWLKLLVPLSEQKIQEQSFQSLIRVAHTIVSSIQDEKILDLILETAIQTIPVADTGFLFLYDEKIKKLTVQAAVGFRKESYMFTRLAPGEGISGRVFLTKKPACISGSENIQSAMENMSPMNRKYYLDSTIYSSYPVSVMSVPLNYQNQCIGVLTIDNFLQKASFSKDHLQLLQAFADLSAVVIQHSKLFHQVHRQNKELSMIHQALSKEHESLQRTVDFHNQLTNIAAKGYGMEEILATLYRSVGVKVAVYDKLLVPLSGYPKMADFSFPDQFLMHPSMKLVNKTRKWQRVDLDDNETMIVIPVIGAERLLGYLCAWISQEEFIDIGKLIFEYSATMLALDWIKKEAVRESLEHLKGQFVEEILGREINNQLIEQAHILGFNQEDYYFVTLIENEEKQKENHHLWKPKFYNWLEQHGLNGLNVHKGKNEVVIISFPEHFPINRRTNLLRKFIDVSKQWGKLKIGIGRIQKGLNRIKKSFTDAQQCMELFKMYKLQQSVLYFGHLGVIRFFLQHDREELQSFMEEYLGPLIEYEHKKNKGLLSTLLAYVHHEKDIGKITKDLNIHYNTLYYRLNKIKKILGYSFDQSENWFNVRLACQIYLFLENRKE</sequence>